<keyword evidence="5 8" id="KW-0812">Transmembrane</keyword>
<evidence type="ECO:0000256" key="2">
    <source>
        <dbReference type="ARBA" id="ARBA00007998"/>
    </source>
</evidence>
<feature type="transmembrane region" description="Helical" evidence="8">
    <location>
        <begin position="303"/>
        <end position="321"/>
    </location>
</feature>
<evidence type="ECO:0000313" key="10">
    <source>
        <dbReference type="Proteomes" id="UP000481087"/>
    </source>
</evidence>
<evidence type="ECO:0000256" key="1">
    <source>
        <dbReference type="ARBA" id="ARBA00004141"/>
    </source>
</evidence>
<evidence type="ECO:0000313" key="9">
    <source>
        <dbReference type="EMBL" id="MZQ83829.1"/>
    </source>
</evidence>
<dbReference type="AlphaFoldDB" id="A0A6L8V3J8"/>
<feature type="transmembrane region" description="Helical" evidence="8">
    <location>
        <begin position="147"/>
        <end position="167"/>
    </location>
</feature>
<feature type="transmembrane region" description="Helical" evidence="8">
    <location>
        <begin position="333"/>
        <end position="355"/>
    </location>
</feature>
<gene>
    <name evidence="9" type="ORF">GQF01_17090</name>
</gene>
<dbReference type="GO" id="GO:0016020">
    <property type="term" value="C:membrane"/>
    <property type="evidence" value="ECO:0007669"/>
    <property type="project" value="UniProtKB-SubCell"/>
</dbReference>
<sequence length="365" mass="41426">MAASYRKITALQLYYVIIISIAITNHVLLIPVLLHFGKRDSWVGAGLSILPTFMWVCLMYIVIKRSKQMNLLLWIGQRYGKFVVFLLKVVVIGIAMTHATITMQDMVTWTHISYLPRTPPIMISLAFMVFCFFAAREGMRAIAITSGILLPVVVLLGYFVMGANFQYKDYSLLTPLFTHGYGPALKSMYLTSGSSFELLSIVFLQHHADTRIRLPSLLIVGACLVGLTVGPLIGAIAIFGPFEADELRYPAFEQWRMVTLGKYISHLDFLSIFQWISGACIRMSMLMFLSIDVLMIKKKRTRTLLLIGLSLFFVTMCLLPVTDKQMVNFIQDWYYPMMFITGAGLLVVLLVLTILPMRRKEKVMK</sequence>
<dbReference type="InterPro" id="IPR004761">
    <property type="entry name" value="Spore_GerAB"/>
</dbReference>
<evidence type="ECO:0000256" key="4">
    <source>
        <dbReference type="ARBA" id="ARBA00022544"/>
    </source>
</evidence>
<comment type="subcellular location">
    <subcellularLocation>
        <location evidence="1">Membrane</location>
        <topology evidence="1">Multi-pass membrane protein</topology>
    </subcellularLocation>
</comment>
<reference evidence="9 10" key="1">
    <citation type="submission" date="2019-12" db="EMBL/GenBank/DDBJ databases">
        <title>Paenibacillus sp. nov. sp. isolated from soil.</title>
        <authorList>
            <person name="Kim J."/>
            <person name="Jeong S.E."/>
            <person name="Jung H.S."/>
            <person name="Jeon C.O."/>
        </authorList>
    </citation>
    <scope>NUCLEOTIDE SEQUENCE [LARGE SCALE GENOMIC DNA]</scope>
    <source>
        <strain evidence="9 10">5J-6</strain>
    </source>
</reference>
<dbReference type="RefSeq" id="WP_161407945.1">
    <property type="nucleotide sequence ID" value="NZ_WTUZ01000020.1"/>
</dbReference>
<keyword evidence="7 8" id="KW-0472">Membrane</keyword>
<organism evidence="9 10">
    <name type="scientific">Paenibacillus silvestris</name>
    <dbReference type="NCBI Taxonomy" id="2606219"/>
    <lineage>
        <taxon>Bacteria</taxon>
        <taxon>Bacillati</taxon>
        <taxon>Bacillota</taxon>
        <taxon>Bacilli</taxon>
        <taxon>Bacillales</taxon>
        <taxon>Paenibacillaceae</taxon>
        <taxon>Paenibacillus</taxon>
    </lineage>
</organism>
<feature type="transmembrane region" description="Helical" evidence="8">
    <location>
        <begin position="82"/>
        <end position="102"/>
    </location>
</feature>
<comment type="caution">
    <text evidence="9">The sequence shown here is derived from an EMBL/GenBank/DDBJ whole genome shotgun (WGS) entry which is preliminary data.</text>
</comment>
<feature type="transmembrane region" description="Helical" evidence="8">
    <location>
        <begin position="42"/>
        <end position="62"/>
    </location>
</feature>
<dbReference type="Pfam" id="PF03845">
    <property type="entry name" value="Spore_permease"/>
    <property type="match status" value="1"/>
</dbReference>
<feature type="transmembrane region" description="Helical" evidence="8">
    <location>
        <begin position="114"/>
        <end position="135"/>
    </location>
</feature>
<accession>A0A6L8V3J8</accession>
<proteinExistence type="inferred from homology"/>
<dbReference type="Proteomes" id="UP000481087">
    <property type="component" value="Unassembled WGS sequence"/>
</dbReference>
<evidence type="ECO:0000256" key="3">
    <source>
        <dbReference type="ARBA" id="ARBA00022448"/>
    </source>
</evidence>
<evidence type="ECO:0000256" key="6">
    <source>
        <dbReference type="ARBA" id="ARBA00022989"/>
    </source>
</evidence>
<evidence type="ECO:0000256" key="5">
    <source>
        <dbReference type="ARBA" id="ARBA00022692"/>
    </source>
</evidence>
<evidence type="ECO:0000256" key="8">
    <source>
        <dbReference type="SAM" id="Phobius"/>
    </source>
</evidence>
<keyword evidence="3" id="KW-0813">Transport</keyword>
<dbReference type="PANTHER" id="PTHR34975">
    <property type="entry name" value="SPORE GERMINATION PROTEIN A2"/>
    <property type="match status" value="1"/>
</dbReference>
<feature type="transmembrane region" description="Helical" evidence="8">
    <location>
        <begin position="216"/>
        <end position="239"/>
    </location>
</feature>
<dbReference type="PANTHER" id="PTHR34975:SF2">
    <property type="entry name" value="SPORE GERMINATION PROTEIN A2"/>
    <property type="match status" value="1"/>
</dbReference>
<comment type="similarity">
    <text evidence="2">Belongs to the amino acid-polyamine-organocation (APC) superfamily. Spore germination protein (SGP) (TC 2.A.3.9) family.</text>
</comment>
<dbReference type="EMBL" id="WTUZ01000020">
    <property type="protein sequence ID" value="MZQ83829.1"/>
    <property type="molecule type" value="Genomic_DNA"/>
</dbReference>
<feature type="transmembrane region" description="Helical" evidence="8">
    <location>
        <begin position="12"/>
        <end position="36"/>
    </location>
</feature>
<evidence type="ECO:0000256" key="7">
    <source>
        <dbReference type="ARBA" id="ARBA00023136"/>
    </source>
</evidence>
<feature type="transmembrane region" description="Helical" evidence="8">
    <location>
        <begin position="187"/>
        <end position="204"/>
    </location>
</feature>
<dbReference type="GO" id="GO:0009847">
    <property type="term" value="P:spore germination"/>
    <property type="evidence" value="ECO:0007669"/>
    <property type="project" value="InterPro"/>
</dbReference>
<keyword evidence="10" id="KW-1185">Reference proteome</keyword>
<keyword evidence="4" id="KW-0309">Germination</keyword>
<keyword evidence="6 8" id="KW-1133">Transmembrane helix</keyword>
<name>A0A6L8V3J8_9BACL</name>
<dbReference type="NCBIfam" id="TIGR00912">
    <property type="entry name" value="2A0309"/>
    <property type="match status" value="1"/>
</dbReference>
<feature type="transmembrane region" description="Helical" evidence="8">
    <location>
        <begin position="272"/>
        <end position="291"/>
    </location>
</feature>
<protein>
    <submittedName>
        <fullName evidence="9">Endospore germination permease</fullName>
    </submittedName>
</protein>